<dbReference type="Proteomes" id="UP001652625">
    <property type="component" value="Chromosome 05"/>
</dbReference>
<dbReference type="Gene3D" id="3.10.20.10">
    <property type="match status" value="1"/>
</dbReference>
<evidence type="ECO:0000256" key="1">
    <source>
        <dbReference type="ARBA" id="ARBA00022703"/>
    </source>
</evidence>
<dbReference type="PROSITE" id="PS51135">
    <property type="entry name" value="CIDE_N"/>
    <property type="match status" value="1"/>
</dbReference>
<evidence type="ECO:0000259" key="3">
    <source>
        <dbReference type="PROSITE" id="PS51135"/>
    </source>
</evidence>
<gene>
    <name evidence="5" type="primary">LOC136080163</name>
</gene>
<sequence length="379" mass="42632">MFNSLIVLHTKFEIDTDIPLKFVLESDGCEIDPEDFPFVVCSDTSIIVLQPNENWNEHVVVTDTSHSSNIIDAITPSFHSANSNIEVTPTPSKALSSVFMSQASFESFLLQHSKSKLHMLHLKTVGYGIAERVSITYVTAAKVIDLYGFYPPKDKLNMVSVFLSGITGLKPEDFFEPKSHKGEQNRKRIFDKITTLDIQKKGGVFTEDDFSFVGCYRGLEVCEFCEGADVKTEIFKLATLSATVFSEDLLIAAKKTFCYRQKKIEQRHPSYLECAQQIPCHLLLPQLLLQDFRRMHPGAADCFITRMLTLVPSILAYCSNSTLEYLQKFTKEAAIGGSYAQVTSAIKALIFLLPMTGKKRLTAKESFDLLITYVEVDHF</sequence>
<evidence type="ECO:0000256" key="2">
    <source>
        <dbReference type="PROSITE-ProRule" id="PRU00447"/>
    </source>
</evidence>
<proteinExistence type="predicted"/>
<organism evidence="4 5">
    <name type="scientific">Hydra vulgaris</name>
    <name type="common">Hydra</name>
    <name type="synonym">Hydra attenuata</name>
    <dbReference type="NCBI Taxonomy" id="6087"/>
    <lineage>
        <taxon>Eukaryota</taxon>
        <taxon>Metazoa</taxon>
        <taxon>Cnidaria</taxon>
        <taxon>Hydrozoa</taxon>
        <taxon>Hydroidolina</taxon>
        <taxon>Anthoathecata</taxon>
        <taxon>Aplanulata</taxon>
        <taxon>Hydridae</taxon>
        <taxon>Hydra</taxon>
    </lineage>
</organism>
<dbReference type="Pfam" id="PF02017">
    <property type="entry name" value="CIDE-N"/>
    <property type="match status" value="1"/>
</dbReference>
<dbReference type="GeneID" id="136080163"/>
<dbReference type="SUPFAM" id="SSF54277">
    <property type="entry name" value="CAD &amp; PB1 domains"/>
    <property type="match status" value="1"/>
</dbReference>
<keyword evidence="4" id="KW-1185">Reference proteome</keyword>
<accession>A0ABM4BUJ2</accession>
<evidence type="ECO:0000313" key="4">
    <source>
        <dbReference type="Proteomes" id="UP001652625"/>
    </source>
</evidence>
<dbReference type="RefSeq" id="XP_065652848.1">
    <property type="nucleotide sequence ID" value="XM_065796776.1"/>
</dbReference>
<reference evidence="5" key="1">
    <citation type="submission" date="2025-08" db="UniProtKB">
        <authorList>
            <consortium name="RefSeq"/>
        </authorList>
    </citation>
    <scope>IDENTIFICATION</scope>
</reference>
<feature type="domain" description="CIDE-N" evidence="3">
    <location>
        <begin position="1"/>
        <end position="57"/>
    </location>
</feature>
<keyword evidence="1 2" id="KW-0053">Apoptosis</keyword>
<protein>
    <submittedName>
        <fullName evidence="5">Uncharacterized protein LOC136080163</fullName>
    </submittedName>
</protein>
<dbReference type="InterPro" id="IPR003508">
    <property type="entry name" value="CIDE-N_dom"/>
</dbReference>
<name>A0ABM4BUJ2_HYDVU</name>
<evidence type="ECO:0000313" key="5">
    <source>
        <dbReference type="RefSeq" id="XP_065652848.1"/>
    </source>
</evidence>